<dbReference type="Proteomes" id="UP001056291">
    <property type="component" value="Chromosome"/>
</dbReference>
<evidence type="ECO:0000313" key="1">
    <source>
        <dbReference type="EMBL" id="USG62623.1"/>
    </source>
</evidence>
<accession>A0ABY4W621</accession>
<gene>
    <name evidence="1" type="ORF">NBZ79_06490</name>
</gene>
<dbReference type="RefSeq" id="WP_251936566.1">
    <property type="nucleotide sequence ID" value="NZ_CP098747.1"/>
</dbReference>
<name>A0ABY4W621_9PROT</name>
<dbReference type="Pfam" id="PF11659">
    <property type="entry name" value="DUF3261"/>
    <property type="match status" value="1"/>
</dbReference>
<dbReference type="InterPro" id="IPR021675">
    <property type="entry name" value="DUF3261"/>
</dbReference>
<evidence type="ECO:0000313" key="2">
    <source>
        <dbReference type="Proteomes" id="UP001056291"/>
    </source>
</evidence>
<reference evidence="1" key="1">
    <citation type="submission" date="2022-06" db="EMBL/GenBank/DDBJ databases">
        <title>Sneathiella actinostolidae sp. nov., isolated from a sea anemonein the Western Pacific Ocean.</title>
        <authorList>
            <person name="Wei M.J."/>
        </authorList>
    </citation>
    <scope>NUCLEOTIDE SEQUENCE</scope>
    <source>
        <strain evidence="1">PHK-P5</strain>
    </source>
</reference>
<dbReference type="PROSITE" id="PS51257">
    <property type="entry name" value="PROKAR_LIPOPROTEIN"/>
    <property type="match status" value="1"/>
</dbReference>
<organism evidence="1 2">
    <name type="scientific">Sneathiella marina</name>
    <dbReference type="NCBI Taxonomy" id="2950108"/>
    <lineage>
        <taxon>Bacteria</taxon>
        <taxon>Pseudomonadati</taxon>
        <taxon>Pseudomonadota</taxon>
        <taxon>Alphaproteobacteria</taxon>
        <taxon>Sneathiellales</taxon>
        <taxon>Sneathiellaceae</taxon>
        <taxon>Sneathiella</taxon>
    </lineage>
</organism>
<proteinExistence type="predicted"/>
<keyword evidence="2" id="KW-1185">Reference proteome</keyword>
<dbReference type="EMBL" id="CP098747">
    <property type="protein sequence ID" value="USG62623.1"/>
    <property type="molecule type" value="Genomic_DNA"/>
</dbReference>
<sequence>MRLTVFQLLVFLTLAGCSTAEQRRSDAPGWTLPDKPREVVQILSGHYGDQNFQLQVRLSMSAEQMRMVGLDSLGRRAFEINWDDQGLTSGRASWVSEELQALDILKVVVVTYWPQDTEVYRQFLDAKEKQLQIKYESSRQNAWNETVQITDPKNDYEMTIISYEIDK</sequence>
<protein>
    <submittedName>
        <fullName evidence="1">DUF3261 domain-containing protein</fullName>
    </submittedName>
</protein>